<dbReference type="Pfam" id="PF04134">
    <property type="entry name" value="DCC1-like"/>
    <property type="match status" value="1"/>
</dbReference>
<dbReference type="Proteomes" id="UP000242999">
    <property type="component" value="Unassembled WGS sequence"/>
</dbReference>
<accession>A0A1H6QLD9</accession>
<dbReference type="AlphaFoldDB" id="A0A1H6QLD9"/>
<dbReference type="RefSeq" id="WP_093308150.1">
    <property type="nucleotide sequence ID" value="NZ_FNYH01000001.1"/>
</dbReference>
<dbReference type="GO" id="GO:0015035">
    <property type="term" value="F:protein-disulfide reductase activity"/>
    <property type="evidence" value="ECO:0007669"/>
    <property type="project" value="InterPro"/>
</dbReference>
<name>A0A1H6QLD9_9GAMM</name>
<organism evidence="1 2">
    <name type="scientific">Allopseudospirillum japonicum</name>
    <dbReference type="NCBI Taxonomy" id="64971"/>
    <lineage>
        <taxon>Bacteria</taxon>
        <taxon>Pseudomonadati</taxon>
        <taxon>Pseudomonadota</taxon>
        <taxon>Gammaproteobacteria</taxon>
        <taxon>Oceanospirillales</taxon>
        <taxon>Oceanospirillaceae</taxon>
        <taxon>Allopseudospirillum</taxon>
    </lineage>
</organism>
<sequence length="142" mass="16444">MPTPRLPQEVFCAQADLSLFFDGQCPLCRREIHWLQQKNLPVHIAYIDISTEDVQQTLGIDQYQAMMRVLHVQDAKGNWYLGMDASRYLYRQLGYTTWIALSELPLLRQLCNLAYAIFARIRPYLSLGSRCTQGSCRWGGKK</sequence>
<dbReference type="STRING" id="64971.SAMN05421831_101270"/>
<dbReference type="OrthoDB" id="5294764at2"/>
<protein>
    <submittedName>
        <fullName evidence="1">Predicted thiol-disulfide oxidoreductase YuxK, DCC family</fullName>
    </submittedName>
</protein>
<dbReference type="EMBL" id="FNYH01000001">
    <property type="protein sequence ID" value="SEI39812.1"/>
    <property type="molecule type" value="Genomic_DNA"/>
</dbReference>
<dbReference type="PANTHER" id="PTHR34290">
    <property type="entry name" value="SI:CH73-390P7.2"/>
    <property type="match status" value="1"/>
</dbReference>
<evidence type="ECO:0000313" key="1">
    <source>
        <dbReference type="EMBL" id="SEI39812.1"/>
    </source>
</evidence>
<keyword evidence="2" id="KW-1185">Reference proteome</keyword>
<dbReference type="PANTHER" id="PTHR34290:SF2">
    <property type="entry name" value="OS04G0668800 PROTEIN"/>
    <property type="match status" value="1"/>
</dbReference>
<reference evidence="2" key="1">
    <citation type="submission" date="2016-10" db="EMBL/GenBank/DDBJ databases">
        <authorList>
            <person name="Varghese N."/>
            <person name="Submissions S."/>
        </authorList>
    </citation>
    <scope>NUCLEOTIDE SEQUENCE [LARGE SCALE GENOMIC DNA]</scope>
    <source>
        <strain evidence="2">DSM 7165</strain>
    </source>
</reference>
<dbReference type="InterPro" id="IPR044691">
    <property type="entry name" value="DCC1_Trx"/>
</dbReference>
<proteinExistence type="predicted"/>
<evidence type="ECO:0000313" key="2">
    <source>
        <dbReference type="Proteomes" id="UP000242999"/>
    </source>
</evidence>
<gene>
    <name evidence="1" type="ORF">SAMN05421831_101270</name>
</gene>
<dbReference type="InterPro" id="IPR007263">
    <property type="entry name" value="DCC1-like"/>
</dbReference>